<dbReference type="EMBL" id="JAKZEL010000020">
    <property type="protein sequence ID" value="KAI4533425.1"/>
    <property type="molecule type" value="Genomic_DNA"/>
</dbReference>
<gene>
    <name evidence="2" type="ORF">MG293_016444</name>
</gene>
<feature type="region of interest" description="Disordered" evidence="1">
    <location>
        <begin position="49"/>
        <end position="75"/>
    </location>
</feature>
<organism evidence="2 3">
    <name type="scientific">Ovis ammon polii</name>
    <dbReference type="NCBI Taxonomy" id="230172"/>
    <lineage>
        <taxon>Eukaryota</taxon>
        <taxon>Metazoa</taxon>
        <taxon>Chordata</taxon>
        <taxon>Craniata</taxon>
        <taxon>Vertebrata</taxon>
        <taxon>Euteleostomi</taxon>
        <taxon>Mammalia</taxon>
        <taxon>Eutheria</taxon>
        <taxon>Laurasiatheria</taxon>
        <taxon>Artiodactyla</taxon>
        <taxon>Ruminantia</taxon>
        <taxon>Pecora</taxon>
        <taxon>Bovidae</taxon>
        <taxon>Caprinae</taxon>
        <taxon>Ovis</taxon>
    </lineage>
</organism>
<dbReference type="Proteomes" id="UP001214576">
    <property type="component" value="Unassembled WGS sequence"/>
</dbReference>
<proteinExistence type="predicted"/>
<name>A0AAD4Y0R5_OVIAM</name>
<evidence type="ECO:0000256" key="1">
    <source>
        <dbReference type="SAM" id="MobiDB-lite"/>
    </source>
</evidence>
<evidence type="ECO:0000313" key="3">
    <source>
        <dbReference type="Proteomes" id="UP001214576"/>
    </source>
</evidence>
<comment type="caution">
    <text evidence="2">The sequence shown here is derived from an EMBL/GenBank/DDBJ whole genome shotgun (WGS) entry which is preliminary data.</text>
</comment>
<accession>A0AAD4Y0R5</accession>
<evidence type="ECO:0000313" key="2">
    <source>
        <dbReference type="EMBL" id="KAI4533425.1"/>
    </source>
</evidence>
<reference evidence="2" key="1">
    <citation type="submission" date="2022-03" db="EMBL/GenBank/DDBJ databases">
        <title>Genomic analyses of argali, domestic sheep and their hybrids provide insights into chromosomal evolution, heterosis and genetic basis of agronomic traits.</title>
        <authorList>
            <person name="Li M."/>
        </authorList>
    </citation>
    <scope>NUCLEOTIDE SEQUENCE</scope>
    <source>
        <strain evidence="2">CAU-MHL-2022a</strain>
        <tissue evidence="2">Skin</tissue>
    </source>
</reference>
<sequence length="183" mass="20881">MTWTECEEPRQTHSHSCALSAFWDLHDTLGPPGDTQFSLQVQCGSLRSNRSEYKQGGSNQQSPTDPGDNTKPDDTCPELVLKVRIQSHKENDFIEVELDRQELSYQNLLQASCYELGINPEQVEKIRKLPNTLLRKDKDILRLQDFQEVELILMKNGSSALTEYTPSLLEKPCYNSNAAKMTY</sequence>
<dbReference type="AlphaFoldDB" id="A0AAD4Y0R5"/>
<protein>
    <recommendedName>
        <fullName evidence="4">ANKRD40 C-terminal-like protein</fullName>
    </recommendedName>
</protein>
<evidence type="ECO:0008006" key="4">
    <source>
        <dbReference type="Google" id="ProtNLM"/>
    </source>
</evidence>
<dbReference type="PANTHER" id="PTHR24192">
    <property type="entry name" value="ANKYRIN REPEAT DOMAIN 40"/>
    <property type="match status" value="1"/>
</dbReference>
<dbReference type="InterPro" id="IPR039195">
    <property type="entry name" value="ANKRD40"/>
</dbReference>
<dbReference type="PANTHER" id="PTHR24192:SF2">
    <property type="entry name" value="ANKRD40 C-TERMINAL-LIKE PROTEIN-RELATED"/>
    <property type="match status" value="1"/>
</dbReference>
<keyword evidence="3" id="KW-1185">Reference proteome</keyword>